<keyword evidence="1 3" id="KW-0378">Hydrolase</keyword>
<evidence type="ECO:0000259" key="2">
    <source>
        <dbReference type="Pfam" id="PF00326"/>
    </source>
</evidence>
<dbReference type="Proteomes" id="UP000722989">
    <property type="component" value="Unassembled WGS sequence"/>
</dbReference>
<dbReference type="Pfam" id="PF00326">
    <property type="entry name" value="Peptidase_S9"/>
    <property type="match status" value="1"/>
</dbReference>
<evidence type="ECO:0000256" key="1">
    <source>
        <dbReference type="ARBA" id="ARBA00022801"/>
    </source>
</evidence>
<organism evidence="3 4">
    <name type="scientific">Planosporangium thailandense</name>
    <dbReference type="NCBI Taxonomy" id="765197"/>
    <lineage>
        <taxon>Bacteria</taxon>
        <taxon>Bacillati</taxon>
        <taxon>Actinomycetota</taxon>
        <taxon>Actinomycetes</taxon>
        <taxon>Micromonosporales</taxon>
        <taxon>Micromonosporaceae</taxon>
        <taxon>Planosporangium</taxon>
    </lineage>
</organism>
<dbReference type="PANTHER" id="PTHR42776">
    <property type="entry name" value="SERINE PEPTIDASE S9 FAMILY MEMBER"/>
    <property type="match status" value="1"/>
</dbReference>
<evidence type="ECO:0000313" key="4">
    <source>
        <dbReference type="Proteomes" id="UP000722989"/>
    </source>
</evidence>
<feature type="domain" description="Peptidase S9 prolyl oligopeptidase catalytic" evidence="2">
    <location>
        <begin position="406"/>
        <end position="607"/>
    </location>
</feature>
<dbReference type="InterPro" id="IPR001375">
    <property type="entry name" value="Peptidase_S9_cat"/>
</dbReference>
<dbReference type="EMBL" id="JAATVY010000019">
    <property type="protein sequence ID" value="NJC72499.1"/>
    <property type="molecule type" value="Genomic_DNA"/>
</dbReference>
<dbReference type="InterPro" id="IPR029058">
    <property type="entry name" value="AB_hydrolase_fold"/>
</dbReference>
<keyword evidence="4" id="KW-1185">Reference proteome</keyword>
<proteinExistence type="predicted"/>
<dbReference type="InterPro" id="IPR011042">
    <property type="entry name" value="6-blade_b-propeller_TolB-like"/>
</dbReference>
<dbReference type="RefSeq" id="WP_167927410.1">
    <property type="nucleotide sequence ID" value="NZ_JAATVY010000019.1"/>
</dbReference>
<dbReference type="GO" id="GO:0016787">
    <property type="term" value="F:hydrolase activity"/>
    <property type="evidence" value="ECO:0007669"/>
    <property type="project" value="UniProtKB-KW"/>
</dbReference>
<dbReference type="SUPFAM" id="SSF53474">
    <property type="entry name" value="alpha/beta-Hydrolases"/>
    <property type="match status" value="1"/>
</dbReference>
<accession>A0ABX0Y5C5</accession>
<sequence>MTTLRLEALPAVTDRFDFAFSGNGRYAACLKRSDEAVSLESPATLESWSLHSEEAVCRPVTGVVVGGASHALPLDDGRILLSRSDGVELTFRHRLAVLQPSGSGFSEQPLGEVSTLLGGGLLPCPGSTRLAFFVARDDPDHSTIWRLSTSRPGTGLPVMEPVVRVPGSLSGGVWLDADAGVLAVNQDLDGHSSGIAVDLVRGEWRRIWSVSDRSTDRIVLYSPRSKALVVTTNATGEERLGWSRLGQGEVNFPEVLHHPGHPRRALALDSSGERLLVHESRGAVSRLFTYTPADRRLRPVTGPAGTVSPPASWVGDLVRFRFSAPDQPPTLATVRLGTRPRWSLSRVGEAENETAWAAAELISLPGPAGPIEAIVYGGAAWWRCPHLVVALHGGPLAAWRFEFEPLFQRLAAAGVAVVAPNCRGSIGYGEEHLRAVVTNWGGPDLEDVLHLVRRLETQRASLHLPKPVVLGESYGGFLALLAACREPERWSGCVALAPFLSGPRLYESAHGVVRSRVDKLGGRNAVDDGAGPRDVLRICASLSAPLLLVHGTGDVAVPVEQSRTLVRRLSELGRSEGVDFEYLEVPGDHAAVASARPSALARRIVSFCLSRRIPADHFVRMEAGENHAVRPV</sequence>
<dbReference type="Gene3D" id="3.40.50.1820">
    <property type="entry name" value="alpha/beta hydrolase"/>
    <property type="match status" value="1"/>
</dbReference>
<gene>
    <name evidence="3" type="ORF">HC031_22665</name>
</gene>
<reference evidence="3 4" key="1">
    <citation type="submission" date="2020-03" db="EMBL/GenBank/DDBJ databases">
        <title>WGS of the type strain of Planosporangium spp.</title>
        <authorList>
            <person name="Thawai C."/>
        </authorList>
    </citation>
    <scope>NUCLEOTIDE SEQUENCE [LARGE SCALE GENOMIC DNA]</scope>
    <source>
        <strain evidence="3 4">TBRC 5610</strain>
    </source>
</reference>
<dbReference type="SUPFAM" id="SSF82171">
    <property type="entry name" value="DPP6 N-terminal domain-like"/>
    <property type="match status" value="1"/>
</dbReference>
<evidence type="ECO:0000313" key="3">
    <source>
        <dbReference type="EMBL" id="NJC72499.1"/>
    </source>
</evidence>
<protein>
    <submittedName>
        <fullName evidence="3">Alpha/beta fold hydrolase</fullName>
    </submittedName>
</protein>
<dbReference type="Gene3D" id="2.120.10.30">
    <property type="entry name" value="TolB, C-terminal domain"/>
    <property type="match status" value="1"/>
</dbReference>
<comment type="caution">
    <text evidence="3">The sequence shown here is derived from an EMBL/GenBank/DDBJ whole genome shotgun (WGS) entry which is preliminary data.</text>
</comment>
<dbReference type="PANTHER" id="PTHR42776:SF27">
    <property type="entry name" value="DIPEPTIDYL PEPTIDASE FAMILY MEMBER 6"/>
    <property type="match status" value="1"/>
</dbReference>
<name>A0ABX0Y5C5_9ACTN</name>